<dbReference type="EMBL" id="JAABOO010000001">
    <property type="protein sequence ID" value="NER12418.1"/>
    <property type="molecule type" value="Genomic_DNA"/>
</dbReference>
<evidence type="ECO:0000259" key="9">
    <source>
        <dbReference type="Pfam" id="PF00171"/>
    </source>
</evidence>
<protein>
    <recommendedName>
        <fullName evidence="7">L-glutamate gamma-semialdehyde dehydrogenase</fullName>
        <ecNumber evidence="3">1.2.1.88</ecNumber>
    </recommendedName>
    <alternativeName>
        <fullName evidence="7">L-glutamate gamma-semialdehyde dehydrogenase</fullName>
    </alternativeName>
</protein>
<dbReference type="PANTHER" id="PTHR42862">
    <property type="entry name" value="DELTA-1-PYRROLINE-5-CARBOXYLATE DEHYDROGENASE 1, ISOFORM A-RELATED"/>
    <property type="match status" value="1"/>
</dbReference>
<evidence type="ECO:0000256" key="3">
    <source>
        <dbReference type="ARBA" id="ARBA00012884"/>
    </source>
</evidence>
<dbReference type="InterPro" id="IPR015590">
    <property type="entry name" value="Aldehyde_DH_dom"/>
</dbReference>
<evidence type="ECO:0000313" key="10">
    <source>
        <dbReference type="EMBL" id="NER12418.1"/>
    </source>
</evidence>
<dbReference type="CDD" id="cd07123">
    <property type="entry name" value="ALDH_F4-17_P5CDH"/>
    <property type="match status" value="1"/>
</dbReference>
<evidence type="ECO:0000313" key="11">
    <source>
        <dbReference type="Proteomes" id="UP000468581"/>
    </source>
</evidence>
<dbReference type="Gene3D" id="3.40.605.10">
    <property type="entry name" value="Aldehyde Dehydrogenase, Chain A, domain 1"/>
    <property type="match status" value="1"/>
</dbReference>
<dbReference type="NCBIfam" id="TIGR01236">
    <property type="entry name" value="D1pyr5carbox1"/>
    <property type="match status" value="1"/>
</dbReference>
<dbReference type="Pfam" id="PF00171">
    <property type="entry name" value="Aldedh"/>
    <property type="match status" value="1"/>
</dbReference>
<dbReference type="EC" id="1.2.1.88" evidence="3"/>
<dbReference type="SUPFAM" id="SSF53720">
    <property type="entry name" value="ALDH-like"/>
    <property type="match status" value="1"/>
</dbReference>
<dbReference type="FunFam" id="3.40.309.10:FF:000005">
    <property type="entry name" value="1-pyrroline-5-carboxylate dehydrogenase 1"/>
    <property type="match status" value="1"/>
</dbReference>
<reference evidence="10 11" key="1">
    <citation type="submission" date="2020-01" db="EMBL/GenBank/DDBJ databases">
        <title>Leptobacterium flavescens.</title>
        <authorList>
            <person name="Wang G."/>
        </authorList>
    </citation>
    <scope>NUCLEOTIDE SEQUENCE [LARGE SCALE GENOMIC DNA]</scope>
    <source>
        <strain evidence="10 11">KCTC 22160</strain>
    </source>
</reference>
<dbReference type="InterPro" id="IPR016162">
    <property type="entry name" value="Ald_DH_N"/>
</dbReference>
<dbReference type="Proteomes" id="UP000468581">
    <property type="component" value="Unassembled WGS sequence"/>
</dbReference>
<evidence type="ECO:0000256" key="6">
    <source>
        <dbReference type="ARBA" id="ARBA00023062"/>
    </source>
</evidence>
<dbReference type="PANTHER" id="PTHR42862:SF1">
    <property type="entry name" value="DELTA-1-PYRROLINE-5-CARBOXYLATE DEHYDROGENASE 2, ISOFORM A-RELATED"/>
    <property type="match status" value="1"/>
</dbReference>
<comment type="catalytic activity">
    <reaction evidence="8">
        <text>L-glutamate 5-semialdehyde + NAD(+) + H2O = L-glutamate + NADH + 2 H(+)</text>
        <dbReference type="Rhea" id="RHEA:30235"/>
        <dbReference type="ChEBI" id="CHEBI:15377"/>
        <dbReference type="ChEBI" id="CHEBI:15378"/>
        <dbReference type="ChEBI" id="CHEBI:29985"/>
        <dbReference type="ChEBI" id="CHEBI:57540"/>
        <dbReference type="ChEBI" id="CHEBI:57945"/>
        <dbReference type="ChEBI" id="CHEBI:58066"/>
        <dbReference type="EC" id="1.2.1.88"/>
    </reaction>
</comment>
<dbReference type="InterPro" id="IPR016160">
    <property type="entry name" value="Ald_DH_CS_CYS"/>
</dbReference>
<dbReference type="UniPathway" id="UPA00261">
    <property type="reaction ID" value="UER00374"/>
</dbReference>
<comment type="pathway">
    <text evidence="1">Amino-acid degradation; L-proline degradation into L-glutamate; L-glutamate from L-proline: step 2/2.</text>
</comment>
<keyword evidence="11" id="KW-1185">Reference proteome</keyword>
<dbReference type="InterPro" id="IPR016163">
    <property type="entry name" value="Ald_DH_C"/>
</dbReference>
<dbReference type="AlphaFoldDB" id="A0A6P0UKK0"/>
<dbReference type="InterPro" id="IPR050485">
    <property type="entry name" value="Proline_metab_enzyme"/>
</dbReference>
<evidence type="ECO:0000256" key="7">
    <source>
        <dbReference type="ARBA" id="ARBA00032259"/>
    </source>
</evidence>
<dbReference type="InterPro" id="IPR016161">
    <property type="entry name" value="Ald_DH/histidinol_DH"/>
</dbReference>
<dbReference type="Gene3D" id="3.40.309.10">
    <property type="entry name" value="Aldehyde Dehydrogenase, Chain A, domain 2"/>
    <property type="match status" value="1"/>
</dbReference>
<dbReference type="GO" id="GO:0009898">
    <property type="term" value="C:cytoplasmic side of plasma membrane"/>
    <property type="evidence" value="ECO:0007669"/>
    <property type="project" value="TreeGrafter"/>
</dbReference>
<dbReference type="RefSeq" id="WP_163605443.1">
    <property type="nucleotide sequence ID" value="NZ_JAABOO010000001.1"/>
</dbReference>
<keyword evidence="5" id="KW-0520">NAD</keyword>
<evidence type="ECO:0000256" key="2">
    <source>
        <dbReference type="ARBA" id="ARBA00009986"/>
    </source>
</evidence>
<name>A0A6P0UKK0_9FLAO</name>
<dbReference type="GO" id="GO:0004657">
    <property type="term" value="F:proline dehydrogenase activity"/>
    <property type="evidence" value="ECO:0007669"/>
    <property type="project" value="UniProtKB-ARBA"/>
</dbReference>
<accession>A0A6P0UKK0</accession>
<dbReference type="FunFam" id="3.40.605.10:FF:000006">
    <property type="entry name" value="1-pyrroline-5-carboxylate dehydrogenase"/>
    <property type="match status" value="1"/>
</dbReference>
<organism evidence="10 11">
    <name type="scientific">Leptobacterium flavescens</name>
    <dbReference type="NCBI Taxonomy" id="472055"/>
    <lineage>
        <taxon>Bacteria</taxon>
        <taxon>Pseudomonadati</taxon>
        <taxon>Bacteroidota</taxon>
        <taxon>Flavobacteriia</taxon>
        <taxon>Flavobacteriales</taxon>
        <taxon>Flavobacteriaceae</taxon>
        <taxon>Leptobacterium</taxon>
    </lineage>
</organism>
<sequence length="542" mass="59777">MGKGFFHVPAAVNEPVKSYAPGTPEREQVLKQYKSYFEGNVDVPLYIGSEEIKTNNTRTMSPPHDHKHVVGTYHLAEKSHVEKAISTSLEARNEWAALTWEQRAAIFLKAAELIAGPYRAKINAATMIAQSKTIHQAEIDAACELIDFLRFNVEFMSQIYEEQPDSAEGIWNRVEYRPLEGFVYAITPFNFTAIAGNLPASAAMMGNVVVWKPSDSQIFSAKVIVDVFKEAGLPDGVINVVYGDPVMITDTVLASPDFSGIHFTGSTFVFKELWKKIGNNIHNYKTYPRIVGETGGKDFIVAHPSANAKQVATGITRGAFEFQGQKCSAASRVYLPKSIANEVIEYVKEDITSFNKPGSPEDMSNFITAVIHEGSFDKLSSYIDQAKADNDAEIVAGGNYDKSKGYFIEPTVILTTDPQYKTMTTELFGPVVTLYVYEDDKWSETLKMVDGTSEYALTGAVFSTDRYAIDEATKALENCAGNFYINDKPTGAVVGQQPFGGARASGTNDKAGSAQNLLRWVSPRLIKETFVSPTDYRYPFLG</sequence>
<keyword evidence="6" id="KW-0642">Proline metabolism</keyword>
<evidence type="ECO:0000256" key="8">
    <source>
        <dbReference type="ARBA" id="ARBA00048142"/>
    </source>
</evidence>
<comment type="similarity">
    <text evidence="2">Belongs to the aldehyde dehydrogenase family.</text>
</comment>
<dbReference type="GO" id="GO:0003842">
    <property type="term" value="F:L-glutamate gamma-semialdehyde dehydrogenase activity"/>
    <property type="evidence" value="ECO:0007669"/>
    <property type="project" value="UniProtKB-EC"/>
</dbReference>
<comment type="caution">
    <text evidence="10">The sequence shown here is derived from an EMBL/GenBank/DDBJ whole genome shotgun (WGS) entry which is preliminary data.</text>
</comment>
<dbReference type="InterPro" id="IPR005931">
    <property type="entry name" value="P5CDH/ALDH4A1"/>
</dbReference>
<evidence type="ECO:0000256" key="1">
    <source>
        <dbReference type="ARBA" id="ARBA00004786"/>
    </source>
</evidence>
<evidence type="ECO:0000256" key="5">
    <source>
        <dbReference type="ARBA" id="ARBA00023027"/>
    </source>
</evidence>
<feature type="domain" description="Aldehyde dehydrogenase" evidence="9">
    <location>
        <begin position="62"/>
        <end position="515"/>
    </location>
</feature>
<proteinExistence type="inferred from homology"/>
<evidence type="ECO:0000256" key="4">
    <source>
        <dbReference type="ARBA" id="ARBA00023002"/>
    </source>
</evidence>
<keyword evidence="4 10" id="KW-0560">Oxidoreductase</keyword>
<dbReference type="PROSITE" id="PS00070">
    <property type="entry name" value="ALDEHYDE_DEHYDR_CYS"/>
    <property type="match status" value="1"/>
</dbReference>
<gene>
    <name evidence="10" type="primary">pruA</name>
    <name evidence="10" type="ORF">GWK08_03115</name>
</gene>
<dbReference type="GO" id="GO:0010133">
    <property type="term" value="P:L-proline catabolic process to L-glutamate"/>
    <property type="evidence" value="ECO:0007669"/>
    <property type="project" value="UniProtKB-UniPathway"/>
</dbReference>